<dbReference type="PANTHER" id="PTHR11012:SF30">
    <property type="entry name" value="PROTEIN KINASE-LIKE DOMAIN-CONTAINING"/>
    <property type="match status" value="1"/>
</dbReference>
<evidence type="ECO:0000259" key="2">
    <source>
        <dbReference type="SMART" id="SM00587"/>
    </source>
</evidence>
<feature type="compositionally biased region" description="Basic and acidic residues" evidence="1">
    <location>
        <begin position="408"/>
        <end position="418"/>
    </location>
</feature>
<dbReference type="EMBL" id="KV878596">
    <property type="protein sequence ID" value="OJJ53755.1"/>
    <property type="molecule type" value="Genomic_DNA"/>
</dbReference>
<organism evidence="3 4">
    <name type="scientific">Aspergillus sydowii CBS 593.65</name>
    <dbReference type="NCBI Taxonomy" id="1036612"/>
    <lineage>
        <taxon>Eukaryota</taxon>
        <taxon>Fungi</taxon>
        <taxon>Dikarya</taxon>
        <taxon>Ascomycota</taxon>
        <taxon>Pezizomycotina</taxon>
        <taxon>Eurotiomycetes</taxon>
        <taxon>Eurotiomycetidae</taxon>
        <taxon>Eurotiales</taxon>
        <taxon>Aspergillaceae</taxon>
        <taxon>Aspergillus</taxon>
        <taxon>Aspergillus subgen. Nidulantes</taxon>
    </lineage>
</organism>
<dbReference type="OrthoDB" id="191037at2759"/>
<protein>
    <recommendedName>
        <fullName evidence="2">CHK kinase-like domain-containing protein</fullName>
    </recommendedName>
</protein>
<dbReference type="GeneID" id="63764088"/>
<name>A0A1L9T2Y0_9EURO</name>
<sequence length="705" mass="78035">MEALQAVHECSCIRQWGPQNVSLILCINAGNSVDGAHQQINSESSMASSIHTVEDLSAQFVSTSIGRNVVRFSSERIGTGQVGECHRIRLEYAEGETGPASAVIKLAASGTRSRQSGWRLGIYERESRFYSDIAPTLDGCSSVVKCYSTVADRNRDVFHILLEDISPATVGNDIMGASLEEARLAVQALGTLQGVSLNTTHPEWLDAGVQTSQAQLQTFWKGFLGRYQDRVKPEHREVVEQWISCFDKYAEILMESKSRKCLVHGDYRLDNMLFRHEGGQPVSFSVVDWQMVNHGPVFQDLAFFLGVSVPTETRRAHETELIKLYYDALGPNPPFSLEECIEGVHRQSFLGLPMAFASPMLLEQTDRGDDMFLTMLDRLATYAIDTNAVETLPSASPPKPLAVDANDEGAHPASEDPLHNESWYFDVADVEQGIGVWIRLGVTSNQPGSWYNALISGPGRPTVAVVDFEAPTPESDLVINSDRIKATHSPDDPLKEYRLTLIGRGESFGDPAALLRGEKGTPVAVHIDLTWHTTGTPYQWRIATRYEIPCTVSGTILVDKTVTTFTHAPGQRDHSWGVRDWWSFDWVWSAFHLEDGTHFHGVQVRLPTGSVPVGYIQGPNIPIAELSGVDVMEQVSPDGLPQTALIKYSSDALDDVVLHIQPRGQAPVRLVAPDGRVSFFPRLWAEVRAQDGRKGVGWIEWNFCQ</sequence>
<feature type="domain" description="CHK kinase-like" evidence="2">
    <location>
        <begin position="160"/>
        <end position="339"/>
    </location>
</feature>
<dbReference type="InterPro" id="IPR011009">
    <property type="entry name" value="Kinase-like_dom_sf"/>
</dbReference>
<dbReference type="VEuPathDB" id="FungiDB:ASPSYDRAFT_501874"/>
<evidence type="ECO:0000313" key="4">
    <source>
        <dbReference type="Proteomes" id="UP000184356"/>
    </source>
</evidence>
<dbReference type="Pfam" id="PF23212">
    <property type="entry name" value="DUF7064"/>
    <property type="match status" value="1"/>
</dbReference>
<dbReference type="AlphaFoldDB" id="A0A1L9T2Y0"/>
<keyword evidence="4" id="KW-1185">Reference proteome</keyword>
<dbReference type="RefSeq" id="XP_040697561.1">
    <property type="nucleotide sequence ID" value="XM_040848015.1"/>
</dbReference>
<dbReference type="SMART" id="SM00587">
    <property type="entry name" value="CHK"/>
    <property type="match status" value="1"/>
</dbReference>
<dbReference type="SUPFAM" id="SSF56112">
    <property type="entry name" value="Protein kinase-like (PK-like)"/>
    <property type="match status" value="1"/>
</dbReference>
<dbReference type="Proteomes" id="UP000184356">
    <property type="component" value="Unassembled WGS sequence"/>
</dbReference>
<proteinExistence type="predicted"/>
<feature type="region of interest" description="Disordered" evidence="1">
    <location>
        <begin position="391"/>
        <end position="418"/>
    </location>
</feature>
<reference evidence="4" key="1">
    <citation type="journal article" date="2017" name="Genome Biol.">
        <title>Comparative genomics reveals high biological diversity and specific adaptations in the industrially and medically important fungal genus Aspergillus.</title>
        <authorList>
            <person name="de Vries R.P."/>
            <person name="Riley R."/>
            <person name="Wiebenga A."/>
            <person name="Aguilar-Osorio G."/>
            <person name="Amillis S."/>
            <person name="Uchima C.A."/>
            <person name="Anderluh G."/>
            <person name="Asadollahi M."/>
            <person name="Askin M."/>
            <person name="Barry K."/>
            <person name="Battaglia E."/>
            <person name="Bayram O."/>
            <person name="Benocci T."/>
            <person name="Braus-Stromeyer S.A."/>
            <person name="Caldana C."/>
            <person name="Canovas D."/>
            <person name="Cerqueira G.C."/>
            <person name="Chen F."/>
            <person name="Chen W."/>
            <person name="Choi C."/>
            <person name="Clum A."/>
            <person name="Dos Santos R.A."/>
            <person name="Damasio A.R."/>
            <person name="Diallinas G."/>
            <person name="Emri T."/>
            <person name="Fekete E."/>
            <person name="Flipphi M."/>
            <person name="Freyberg S."/>
            <person name="Gallo A."/>
            <person name="Gournas C."/>
            <person name="Habgood R."/>
            <person name="Hainaut M."/>
            <person name="Harispe M.L."/>
            <person name="Henrissat B."/>
            <person name="Hilden K.S."/>
            <person name="Hope R."/>
            <person name="Hossain A."/>
            <person name="Karabika E."/>
            <person name="Karaffa L."/>
            <person name="Karanyi Z."/>
            <person name="Krasevec N."/>
            <person name="Kuo A."/>
            <person name="Kusch H."/>
            <person name="LaButti K."/>
            <person name="Lagendijk E.L."/>
            <person name="Lapidus A."/>
            <person name="Levasseur A."/>
            <person name="Lindquist E."/>
            <person name="Lipzen A."/>
            <person name="Logrieco A.F."/>
            <person name="MacCabe A."/>
            <person name="Maekelae M.R."/>
            <person name="Malavazi I."/>
            <person name="Melin P."/>
            <person name="Meyer V."/>
            <person name="Mielnichuk N."/>
            <person name="Miskei M."/>
            <person name="Molnar A.P."/>
            <person name="Mule G."/>
            <person name="Ngan C.Y."/>
            <person name="Orejas M."/>
            <person name="Orosz E."/>
            <person name="Ouedraogo J.P."/>
            <person name="Overkamp K.M."/>
            <person name="Park H.-S."/>
            <person name="Perrone G."/>
            <person name="Piumi F."/>
            <person name="Punt P.J."/>
            <person name="Ram A.F."/>
            <person name="Ramon A."/>
            <person name="Rauscher S."/>
            <person name="Record E."/>
            <person name="Riano-Pachon D.M."/>
            <person name="Robert V."/>
            <person name="Roehrig J."/>
            <person name="Ruller R."/>
            <person name="Salamov A."/>
            <person name="Salih N.S."/>
            <person name="Samson R.A."/>
            <person name="Sandor E."/>
            <person name="Sanguinetti M."/>
            <person name="Schuetze T."/>
            <person name="Sepcic K."/>
            <person name="Shelest E."/>
            <person name="Sherlock G."/>
            <person name="Sophianopoulou V."/>
            <person name="Squina F.M."/>
            <person name="Sun H."/>
            <person name="Susca A."/>
            <person name="Todd R.B."/>
            <person name="Tsang A."/>
            <person name="Unkles S.E."/>
            <person name="van de Wiele N."/>
            <person name="van Rossen-Uffink D."/>
            <person name="Oliveira J.V."/>
            <person name="Vesth T.C."/>
            <person name="Visser J."/>
            <person name="Yu J.-H."/>
            <person name="Zhou M."/>
            <person name="Andersen M.R."/>
            <person name="Archer D.B."/>
            <person name="Baker S.E."/>
            <person name="Benoit I."/>
            <person name="Brakhage A.A."/>
            <person name="Braus G.H."/>
            <person name="Fischer R."/>
            <person name="Frisvad J.C."/>
            <person name="Goldman G.H."/>
            <person name="Houbraken J."/>
            <person name="Oakley B."/>
            <person name="Pocsi I."/>
            <person name="Scazzocchio C."/>
            <person name="Seiboth B."/>
            <person name="vanKuyk P.A."/>
            <person name="Wortman J."/>
            <person name="Dyer P.S."/>
            <person name="Grigoriev I.V."/>
        </authorList>
    </citation>
    <scope>NUCLEOTIDE SEQUENCE [LARGE SCALE GENOMIC DNA]</scope>
    <source>
        <strain evidence="4">CBS 593.65</strain>
    </source>
</reference>
<dbReference type="Pfam" id="PF02958">
    <property type="entry name" value="EcKL"/>
    <property type="match status" value="1"/>
</dbReference>
<evidence type="ECO:0000313" key="3">
    <source>
        <dbReference type="EMBL" id="OJJ53755.1"/>
    </source>
</evidence>
<dbReference type="Gene3D" id="3.90.1200.10">
    <property type="match status" value="1"/>
</dbReference>
<dbReference type="InterPro" id="IPR004119">
    <property type="entry name" value="EcKL"/>
</dbReference>
<gene>
    <name evidence="3" type="ORF">ASPSYDRAFT_501874</name>
</gene>
<dbReference type="SUPFAM" id="SSF159245">
    <property type="entry name" value="AttH-like"/>
    <property type="match status" value="1"/>
</dbReference>
<dbReference type="InterPro" id="IPR055492">
    <property type="entry name" value="DUF7064"/>
</dbReference>
<evidence type="ECO:0000256" key="1">
    <source>
        <dbReference type="SAM" id="MobiDB-lite"/>
    </source>
</evidence>
<dbReference type="InterPro" id="IPR015897">
    <property type="entry name" value="CHK_kinase-like"/>
</dbReference>
<dbReference type="PANTHER" id="PTHR11012">
    <property type="entry name" value="PROTEIN KINASE-LIKE DOMAIN-CONTAINING"/>
    <property type="match status" value="1"/>
</dbReference>
<accession>A0A1L9T2Y0</accession>